<evidence type="ECO:0008006" key="3">
    <source>
        <dbReference type="Google" id="ProtNLM"/>
    </source>
</evidence>
<proteinExistence type="predicted"/>
<dbReference type="Proteomes" id="UP001220022">
    <property type="component" value="Unassembled WGS sequence"/>
</dbReference>
<sequence>MGGKEPDLHISVADLKSSAPTFQTQSKALGDAASALKKSLDDVGSPWGHDDIGRNFHDSYGPSKTSIDKAVGILVQGLESIFEALKDMADGHAGNDHQVAEMFRKAGAKLPPAGGGKGGK</sequence>
<name>A0ABT5YSU6_9ACTN</name>
<protein>
    <recommendedName>
        <fullName evidence="3">WXG100 family type VII secretion target</fullName>
    </recommendedName>
</protein>
<dbReference type="RefSeq" id="WP_275806861.1">
    <property type="nucleotide sequence ID" value="NZ_BAAANM010000005.1"/>
</dbReference>
<organism evidence="1 2">
    <name type="scientific">Streptantibioticus ferralitis</name>
    <dbReference type="NCBI Taxonomy" id="236510"/>
    <lineage>
        <taxon>Bacteria</taxon>
        <taxon>Bacillati</taxon>
        <taxon>Actinomycetota</taxon>
        <taxon>Actinomycetes</taxon>
        <taxon>Kitasatosporales</taxon>
        <taxon>Streptomycetaceae</taxon>
        <taxon>Streptantibioticus</taxon>
    </lineage>
</organism>
<keyword evidence="2" id="KW-1185">Reference proteome</keyword>
<dbReference type="EMBL" id="JARHTQ010000001">
    <property type="protein sequence ID" value="MDF2254447.1"/>
    <property type="molecule type" value="Genomic_DNA"/>
</dbReference>
<evidence type="ECO:0000313" key="1">
    <source>
        <dbReference type="EMBL" id="MDF2254447.1"/>
    </source>
</evidence>
<gene>
    <name evidence="1" type="ORF">P2L57_01495</name>
</gene>
<comment type="caution">
    <text evidence="1">The sequence shown here is derived from an EMBL/GenBank/DDBJ whole genome shotgun (WGS) entry which is preliminary data.</text>
</comment>
<accession>A0ABT5YSU6</accession>
<dbReference type="Gene3D" id="1.10.287.1060">
    <property type="entry name" value="ESAT-6-like"/>
    <property type="match status" value="1"/>
</dbReference>
<reference evidence="1 2" key="1">
    <citation type="submission" date="2023-03" db="EMBL/GenBank/DDBJ databases">
        <title>Draft genome sequence of type strain Streptomyces ferralitis JCM 14344.</title>
        <authorList>
            <person name="Klaysubun C."/>
            <person name="Duangmal K."/>
        </authorList>
    </citation>
    <scope>NUCLEOTIDE SEQUENCE [LARGE SCALE GENOMIC DNA]</scope>
    <source>
        <strain evidence="1 2">JCM 14344</strain>
    </source>
</reference>
<evidence type="ECO:0000313" key="2">
    <source>
        <dbReference type="Proteomes" id="UP001220022"/>
    </source>
</evidence>